<dbReference type="Pfam" id="PF03166">
    <property type="entry name" value="MH2"/>
    <property type="match status" value="1"/>
</dbReference>
<dbReference type="GO" id="GO:0046872">
    <property type="term" value="F:metal ion binding"/>
    <property type="evidence" value="ECO:0007669"/>
    <property type="project" value="UniProtKB-KW"/>
</dbReference>
<feature type="compositionally biased region" description="Basic and acidic residues" evidence="9">
    <location>
        <begin position="863"/>
        <end position="881"/>
    </location>
</feature>
<evidence type="ECO:0000256" key="7">
    <source>
        <dbReference type="RuleBase" id="RU361195"/>
    </source>
</evidence>
<feature type="region of interest" description="Disordered" evidence="9">
    <location>
        <begin position="507"/>
        <end position="567"/>
    </location>
</feature>
<dbReference type="OrthoDB" id="5875866at2759"/>
<dbReference type="SUPFAM" id="SSF56366">
    <property type="entry name" value="SMAD MH1 domain"/>
    <property type="match status" value="1"/>
</dbReference>
<dbReference type="SMART" id="SM00523">
    <property type="entry name" value="DWA"/>
    <property type="match status" value="1"/>
</dbReference>
<dbReference type="GO" id="GO:0005737">
    <property type="term" value="C:cytoplasm"/>
    <property type="evidence" value="ECO:0007669"/>
    <property type="project" value="UniProtKB-SubCell"/>
</dbReference>
<keyword evidence="5 7" id="KW-0804">Transcription</keyword>
<feature type="region of interest" description="Disordered" evidence="9">
    <location>
        <begin position="64"/>
        <end position="126"/>
    </location>
</feature>
<evidence type="ECO:0000259" key="11">
    <source>
        <dbReference type="PROSITE" id="PS51076"/>
    </source>
</evidence>
<dbReference type="Gene3D" id="3.90.520.10">
    <property type="entry name" value="SMAD MH1 domain"/>
    <property type="match status" value="1"/>
</dbReference>
<feature type="compositionally biased region" description="Acidic residues" evidence="9">
    <location>
        <begin position="717"/>
        <end position="726"/>
    </location>
</feature>
<dbReference type="InterPro" id="IPR036578">
    <property type="entry name" value="SMAD_MH1_sf"/>
</dbReference>
<feature type="compositionally biased region" description="Basic and acidic residues" evidence="9">
    <location>
        <begin position="546"/>
        <end position="555"/>
    </location>
</feature>
<name>A0A2A2JDW9_9BILA</name>
<feature type="compositionally biased region" description="Low complexity" evidence="9">
    <location>
        <begin position="66"/>
        <end position="105"/>
    </location>
</feature>
<comment type="similarity">
    <text evidence="1 7">Belongs to the dwarfin/SMAD family.</text>
</comment>
<reference evidence="12 13" key="1">
    <citation type="journal article" date="2017" name="Curr. Biol.">
        <title>Genome architecture and evolution of a unichromosomal asexual nematode.</title>
        <authorList>
            <person name="Fradin H."/>
            <person name="Zegar C."/>
            <person name="Gutwein M."/>
            <person name="Lucas J."/>
            <person name="Kovtun M."/>
            <person name="Corcoran D."/>
            <person name="Baugh L.R."/>
            <person name="Kiontke K."/>
            <person name="Gunsalus K."/>
            <person name="Fitch D.H."/>
            <person name="Piano F."/>
        </authorList>
    </citation>
    <scope>NUCLEOTIDE SEQUENCE [LARGE SCALE GENOMIC DNA]</scope>
    <source>
        <strain evidence="12">PF1309</strain>
    </source>
</reference>
<dbReference type="STRING" id="2018661.A0A2A2JDW9"/>
<feature type="compositionally biased region" description="Basic and acidic residues" evidence="9">
    <location>
        <begin position="683"/>
        <end position="700"/>
    </location>
</feature>
<feature type="region of interest" description="Disordered" evidence="9">
    <location>
        <begin position="789"/>
        <end position="817"/>
    </location>
</feature>
<evidence type="ECO:0000313" key="12">
    <source>
        <dbReference type="EMBL" id="PAV59779.1"/>
    </source>
</evidence>
<dbReference type="GO" id="GO:0030154">
    <property type="term" value="P:cell differentiation"/>
    <property type="evidence" value="ECO:0007669"/>
    <property type="project" value="TreeGrafter"/>
</dbReference>
<evidence type="ECO:0000256" key="1">
    <source>
        <dbReference type="ARBA" id="ARBA00005545"/>
    </source>
</evidence>
<dbReference type="GO" id="GO:0071144">
    <property type="term" value="C:heteromeric SMAD protein complex"/>
    <property type="evidence" value="ECO:0007669"/>
    <property type="project" value="TreeGrafter"/>
</dbReference>
<keyword evidence="6 7" id="KW-0539">Nucleus</keyword>
<keyword evidence="13" id="KW-1185">Reference proteome</keyword>
<dbReference type="PROSITE" id="PS51076">
    <property type="entry name" value="MH2"/>
    <property type="match status" value="1"/>
</dbReference>
<dbReference type="PANTHER" id="PTHR13703">
    <property type="entry name" value="SMAD"/>
    <property type="match status" value="1"/>
</dbReference>
<comment type="caution">
    <text evidence="12">The sequence shown here is derived from an EMBL/GenBank/DDBJ whole genome shotgun (WGS) entry which is preliminary data.</text>
</comment>
<dbReference type="GO" id="GO:0000981">
    <property type="term" value="F:DNA-binding transcription factor activity, RNA polymerase II-specific"/>
    <property type="evidence" value="ECO:0007669"/>
    <property type="project" value="TreeGrafter"/>
</dbReference>
<evidence type="ECO:0000313" key="13">
    <source>
        <dbReference type="Proteomes" id="UP000218231"/>
    </source>
</evidence>
<evidence type="ECO:0000259" key="10">
    <source>
        <dbReference type="PROSITE" id="PS51075"/>
    </source>
</evidence>
<feature type="coiled-coil region" evidence="8">
    <location>
        <begin position="148"/>
        <end position="179"/>
    </location>
</feature>
<keyword evidence="2" id="KW-0479">Metal-binding</keyword>
<dbReference type="InterPro" id="IPR001132">
    <property type="entry name" value="SMAD_dom_Dwarfin-type"/>
</dbReference>
<dbReference type="GO" id="GO:0009653">
    <property type="term" value="P:anatomical structure morphogenesis"/>
    <property type="evidence" value="ECO:0007669"/>
    <property type="project" value="TreeGrafter"/>
</dbReference>
<dbReference type="CDD" id="cd10492">
    <property type="entry name" value="MH1_SMAD_4"/>
    <property type="match status" value="1"/>
</dbReference>
<keyword evidence="4 7" id="KW-0805">Transcription regulation</keyword>
<comment type="subcellular location">
    <subcellularLocation>
        <location evidence="7">Cytoplasm</location>
    </subcellularLocation>
    <subcellularLocation>
        <location evidence="7">Nucleus</location>
    </subcellularLocation>
</comment>
<evidence type="ECO:0000256" key="4">
    <source>
        <dbReference type="ARBA" id="ARBA00023015"/>
    </source>
</evidence>
<proteinExistence type="inferred from homology"/>
<feature type="region of interest" description="Disordered" evidence="9">
    <location>
        <begin position="683"/>
        <end position="726"/>
    </location>
</feature>
<dbReference type="GO" id="GO:0051239">
    <property type="term" value="P:regulation of multicellular organismal process"/>
    <property type="evidence" value="ECO:0007669"/>
    <property type="project" value="UniProtKB-ARBA"/>
</dbReference>
<dbReference type="GO" id="GO:0009791">
    <property type="term" value="P:post-embryonic development"/>
    <property type="evidence" value="ECO:0007669"/>
    <property type="project" value="UniProtKB-ARBA"/>
</dbReference>
<evidence type="ECO:0000256" key="6">
    <source>
        <dbReference type="ARBA" id="ARBA00023242"/>
    </source>
</evidence>
<dbReference type="InterPro" id="IPR008984">
    <property type="entry name" value="SMAD_FHA_dom_sf"/>
</dbReference>
<evidence type="ECO:0000256" key="2">
    <source>
        <dbReference type="ARBA" id="ARBA00022723"/>
    </source>
</evidence>
<dbReference type="SMART" id="SM00524">
    <property type="entry name" value="DWB"/>
    <property type="match status" value="1"/>
</dbReference>
<dbReference type="PROSITE" id="PS51075">
    <property type="entry name" value="MH1"/>
    <property type="match status" value="1"/>
</dbReference>
<dbReference type="InterPro" id="IPR017855">
    <property type="entry name" value="SMAD-like_dom_sf"/>
</dbReference>
<dbReference type="GO" id="GO:0070411">
    <property type="term" value="F:I-SMAD binding"/>
    <property type="evidence" value="ECO:0007669"/>
    <property type="project" value="TreeGrafter"/>
</dbReference>
<evidence type="ECO:0000256" key="5">
    <source>
        <dbReference type="ARBA" id="ARBA00023163"/>
    </source>
</evidence>
<dbReference type="EMBL" id="LIAE01010503">
    <property type="protein sequence ID" value="PAV59779.1"/>
    <property type="molecule type" value="Genomic_DNA"/>
</dbReference>
<dbReference type="Proteomes" id="UP000218231">
    <property type="component" value="Unassembled WGS sequence"/>
</dbReference>
<dbReference type="InterPro" id="IPR013790">
    <property type="entry name" value="Dwarfin"/>
</dbReference>
<keyword evidence="7" id="KW-0963">Cytoplasm</keyword>
<keyword evidence="8" id="KW-0175">Coiled coil</keyword>
<accession>A0A2A2JDW9</accession>
<protein>
    <recommendedName>
        <fullName evidence="7">Mothers against decapentaplegic homolog</fullName>
        <shortName evidence="7">MAD homolog</shortName>
        <shortName evidence="7">Mothers against DPP homolog</shortName>
    </recommendedName>
    <alternativeName>
        <fullName evidence="7">SMAD family member</fullName>
    </alternativeName>
</protein>
<feature type="domain" description="MH1" evidence="10">
    <location>
        <begin position="121"/>
        <end position="257"/>
    </location>
</feature>
<dbReference type="InterPro" id="IPR013019">
    <property type="entry name" value="MAD_homology_MH1"/>
</dbReference>
<feature type="region of interest" description="Disordered" evidence="9">
    <location>
        <begin position="855"/>
        <end position="903"/>
    </location>
</feature>
<keyword evidence="3" id="KW-0862">Zinc</keyword>
<dbReference type="GO" id="GO:0050793">
    <property type="term" value="P:regulation of developmental process"/>
    <property type="evidence" value="ECO:0007669"/>
    <property type="project" value="UniProtKB-ARBA"/>
</dbReference>
<dbReference type="PANTHER" id="PTHR13703:SF62">
    <property type="entry name" value="SMAD PROTEIN DAF-3"/>
    <property type="match status" value="1"/>
</dbReference>
<evidence type="ECO:0000256" key="8">
    <source>
        <dbReference type="SAM" id="Coils"/>
    </source>
</evidence>
<dbReference type="GO" id="GO:0060395">
    <property type="term" value="P:SMAD protein signal transduction"/>
    <property type="evidence" value="ECO:0007669"/>
    <property type="project" value="TreeGrafter"/>
</dbReference>
<dbReference type="InterPro" id="IPR003619">
    <property type="entry name" value="MAD_homology1_Dwarfin-type"/>
</dbReference>
<dbReference type="Gene3D" id="2.60.200.10">
    <property type="match status" value="1"/>
</dbReference>
<gene>
    <name evidence="12" type="ORF">WR25_26473</name>
</gene>
<evidence type="ECO:0000256" key="9">
    <source>
        <dbReference type="SAM" id="MobiDB-lite"/>
    </source>
</evidence>
<organism evidence="12 13">
    <name type="scientific">Diploscapter pachys</name>
    <dbReference type="NCBI Taxonomy" id="2018661"/>
    <lineage>
        <taxon>Eukaryota</taxon>
        <taxon>Metazoa</taxon>
        <taxon>Ecdysozoa</taxon>
        <taxon>Nematoda</taxon>
        <taxon>Chromadorea</taxon>
        <taxon>Rhabditida</taxon>
        <taxon>Rhabditina</taxon>
        <taxon>Rhabditomorpha</taxon>
        <taxon>Rhabditoidea</taxon>
        <taxon>Rhabditidae</taxon>
        <taxon>Diploscapter</taxon>
    </lineage>
</organism>
<dbReference type="GO" id="GO:0000978">
    <property type="term" value="F:RNA polymerase II cis-regulatory region sequence-specific DNA binding"/>
    <property type="evidence" value="ECO:0007669"/>
    <property type="project" value="TreeGrafter"/>
</dbReference>
<evidence type="ECO:0000256" key="3">
    <source>
        <dbReference type="ARBA" id="ARBA00022833"/>
    </source>
</evidence>
<sequence>MDPSEINQLLLQNYYYQMLASQNIPIVTASLTAQGHPHSSVPVMTSVEPIQDPNGIQALIRAQSVAQTQPPQAQEQTASSSDQSQAQPTSSSYLRPSKIQQQQQSKRQKDDPPINPPQPGAVSAKVTANDPCTSIVQFLMGFNKMKDVEFARKACESLIKKMKDKRDELEVLIQAIASQGSNAKKCVTVQRTLDGRLQVAGRKGFPHVVYSRLWRWADLQKNELRHYDWCPYGFDRKTDQVCVNPYHYERVEPSEMQKDTHEEVSEESMRAAPSMPIVHPMSKPMHQTGYNIPPHMRGLPSLQGFAAGNSPFFPQMQHPTSTATTHAQPQQMASISWTGQPKHPTIESFRNPVAAIHQKSSKSLPPLATVASAHQAKPSLSSPYQLPFSPSTGLSKLSFNPDTPAQEMMEQSPAQAFVVSPDNRMVISPPADKSTVPASGIRSEPIPQFAFADPTQQEPEGEAMKEDQGVQHMTPEMAARYAYITEHIRAYNQVRMKRTQFTPEFDLCTPSVSSEDEDPTPDQRTGRSAIDRLRDPFLESSAPSGKEAEIPRKEPPVIQLSDDDEDMDTSDCIMKTFKRPFNPFFDISPTAVAKGDEKKEDRIGKDGRYKDTAVFEENEPVDSADVEQMPDHDVVMPEDDEPASRGEQFNVDIDDALMKELWPIEKVMWSTKRLKEIEQPYKDPDVEEEAARRRYSDKDLPSTSKEPQYENPVELIDLAEDEPEDNEERYPCIVNEDTNEITPQIHKNKLAAKHFTIEEAKRRFRELAAIKSSPALVESEEYRQFKEQKKLGTVDREDVEEQSSDKNHGVTICKQDSEEPEDIDNFIFNPTTPLCQNAFFTLLAGMEDVLKDRADQSFSSSSEQDKNKNGDQAESSDKSEKIPQQMEEQTNDDVEQPSEPAKKKKLFNKWQQELLDSPHAKSIIEFAKNLKRKDELKKAEEEGKLTEEEKEELEKVSNTIDAIAKTKSFIKNAVPLVKKAVANREKNHLLARKKIPIVLQSFMPCMERECICGNHLRDLHPSLLEDNPEETEKPENEAENDEDPEVMMGLKENDNDENRHVTQNTFYNLRRIFTPEFHVKQTDPEYYTADGALENGYSFSGIANLVEVSNGKLFVNDYEPPSAKDDGYWAELVYYEYDKNAHIHRIKSPDFFLDGHFVISDWRVGLSTIPHPIPDPLVDRCRYWLGDGIRLSQKANNDVWIQNYSPGEIYVQSAYLDRESMREYGDVVHIICSGAKIQVNICCNKFQLSCFQIYDHDQAVSTISNHMSQVHMAKNYMNGGTGPIDEVYESCDKNHLEKESLKGCEELRLFATIKISLLVGWGPGFKRANITQCPMWMTVKISKAFTEIDRRQREIGNMDAYFKKSGSSGGKGVDITNS</sequence>
<feature type="region of interest" description="Disordered" evidence="9">
    <location>
        <begin position="1022"/>
        <end position="1045"/>
    </location>
</feature>
<dbReference type="SUPFAM" id="SSF49879">
    <property type="entry name" value="SMAD/FHA domain"/>
    <property type="match status" value="1"/>
</dbReference>
<dbReference type="Pfam" id="PF03165">
    <property type="entry name" value="MH1"/>
    <property type="match status" value="1"/>
</dbReference>
<dbReference type="GO" id="GO:0030509">
    <property type="term" value="P:BMP signaling pathway"/>
    <property type="evidence" value="ECO:0007669"/>
    <property type="project" value="TreeGrafter"/>
</dbReference>
<feature type="domain" description="MH2" evidence="11">
    <location>
        <begin position="1129"/>
        <end position="1368"/>
    </location>
</feature>